<dbReference type="AlphaFoldDB" id="K0WXI9"/>
<evidence type="ECO:0000313" key="3">
    <source>
        <dbReference type="Proteomes" id="UP000006044"/>
    </source>
</evidence>
<dbReference type="InterPro" id="IPR036291">
    <property type="entry name" value="NAD(P)-bd_dom_sf"/>
</dbReference>
<dbReference type="SUPFAM" id="SSF51735">
    <property type="entry name" value="NAD(P)-binding Rossmann-fold domains"/>
    <property type="match status" value="1"/>
</dbReference>
<dbReference type="Gene3D" id="3.40.50.720">
    <property type="entry name" value="NAD(P)-binding Rossmann-like Domain"/>
    <property type="match status" value="1"/>
</dbReference>
<dbReference type="EMBL" id="ADLE01000015">
    <property type="protein sequence ID" value="EJZ62986.1"/>
    <property type="molecule type" value="Genomic_DNA"/>
</dbReference>
<proteinExistence type="predicted"/>
<dbReference type="OrthoDB" id="597510at2"/>
<dbReference type="HOGENOM" id="CLU_010194_44_5_10"/>
<dbReference type="PANTHER" id="PTHR43157:SF31">
    <property type="entry name" value="PHOSPHATIDYLINOSITOL-GLYCAN BIOSYNTHESIS CLASS F PROTEIN"/>
    <property type="match status" value="1"/>
</dbReference>
<sequence>MNKDYYIVTGANGSIGQAITEALAAQNLPVVMGCRNIAKSQPIRQRIIEKTGNSDILLLPLDLASFQSISHFCKQLAETGISIKALVNNAGVMCKDFGKTVDGFETSIGVNYIGTVFLTESLIPLMHPGSRIVMTTSLTRYIGKIDSSFFSDSPRTYKRFKAYGKSKLALTMYTAHLSTKIRDKGISVNAADPGIVDSDMITMHSWVDPLANLFFRPFISSPRKGAIGAIYAASAPDTDNITGEIFTKHRHTPIPAKWRKSRQALWLQNETEKIIAGIRS</sequence>
<accession>K0WXI9</accession>
<dbReference type="PANTHER" id="PTHR43157">
    <property type="entry name" value="PHOSPHATIDYLINOSITOL-GLYCAN BIOSYNTHESIS CLASS F PROTEIN-RELATED"/>
    <property type="match status" value="1"/>
</dbReference>
<evidence type="ECO:0008006" key="4">
    <source>
        <dbReference type="Google" id="ProtNLM"/>
    </source>
</evidence>
<dbReference type="eggNOG" id="COG1028">
    <property type="taxonomic scope" value="Bacteria"/>
</dbReference>
<keyword evidence="1" id="KW-0560">Oxidoreductase</keyword>
<dbReference type="RefSeq" id="WP_008862730.1">
    <property type="nucleotide sequence ID" value="NZ_JH815205.1"/>
</dbReference>
<dbReference type="PROSITE" id="PS51257">
    <property type="entry name" value="PROKAR_LIPOPROTEIN"/>
    <property type="match status" value="1"/>
</dbReference>
<organism evidence="2 3">
    <name type="scientific">Barnesiella intestinihominis YIT 11860</name>
    <dbReference type="NCBI Taxonomy" id="742726"/>
    <lineage>
        <taxon>Bacteria</taxon>
        <taxon>Pseudomonadati</taxon>
        <taxon>Bacteroidota</taxon>
        <taxon>Bacteroidia</taxon>
        <taxon>Bacteroidales</taxon>
        <taxon>Barnesiellaceae</taxon>
        <taxon>Barnesiella</taxon>
    </lineage>
</organism>
<name>K0WXI9_9BACT</name>
<dbReference type="GO" id="GO:0016491">
    <property type="term" value="F:oxidoreductase activity"/>
    <property type="evidence" value="ECO:0007669"/>
    <property type="project" value="UniProtKB-KW"/>
</dbReference>
<dbReference type="PRINTS" id="PR00081">
    <property type="entry name" value="GDHRDH"/>
</dbReference>
<evidence type="ECO:0000313" key="2">
    <source>
        <dbReference type="EMBL" id="EJZ62986.1"/>
    </source>
</evidence>
<protein>
    <recommendedName>
        <fullName evidence="4">Oxidoreductase</fullName>
    </recommendedName>
</protein>
<dbReference type="Proteomes" id="UP000006044">
    <property type="component" value="Unassembled WGS sequence"/>
</dbReference>
<dbReference type="InterPro" id="IPR002347">
    <property type="entry name" value="SDR_fam"/>
</dbReference>
<dbReference type="Pfam" id="PF00106">
    <property type="entry name" value="adh_short"/>
    <property type="match status" value="1"/>
</dbReference>
<dbReference type="STRING" id="742726.HMPREF9448_02340"/>
<comment type="caution">
    <text evidence="2">The sequence shown here is derived from an EMBL/GenBank/DDBJ whole genome shotgun (WGS) entry which is preliminary data.</text>
</comment>
<keyword evidence="3" id="KW-1185">Reference proteome</keyword>
<evidence type="ECO:0000256" key="1">
    <source>
        <dbReference type="ARBA" id="ARBA00023002"/>
    </source>
</evidence>
<gene>
    <name evidence="2" type="ORF">HMPREF9448_02340</name>
</gene>
<reference evidence="2 3" key="1">
    <citation type="submission" date="2012-08" db="EMBL/GenBank/DDBJ databases">
        <title>The Genome Sequence of Barnesiella intestinihominis YIT 11860.</title>
        <authorList>
            <consortium name="The Broad Institute Genome Sequencing Platform"/>
            <person name="Earl A."/>
            <person name="Ward D."/>
            <person name="Feldgarden M."/>
            <person name="Gevers D."/>
            <person name="Morotomi M."/>
            <person name="Walker B."/>
            <person name="Young S.K."/>
            <person name="Zeng Q."/>
            <person name="Gargeya S."/>
            <person name="Fitzgerald M."/>
            <person name="Haas B."/>
            <person name="Abouelleil A."/>
            <person name="Alvarado L."/>
            <person name="Arachchi H.M."/>
            <person name="Berlin A.M."/>
            <person name="Chapman S.B."/>
            <person name="Goldberg J."/>
            <person name="Griggs A."/>
            <person name="Gujja S."/>
            <person name="Hansen M."/>
            <person name="Howarth C."/>
            <person name="Imamovic A."/>
            <person name="Larimer J."/>
            <person name="McCowen C."/>
            <person name="Montmayeur A."/>
            <person name="Murphy C."/>
            <person name="Neiman D."/>
            <person name="Pearson M."/>
            <person name="Priest M."/>
            <person name="Roberts A."/>
            <person name="Saif S."/>
            <person name="Shea T."/>
            <person name="Sisk P."/>
            <person name="Sykes S."/>
            <person name="Wortman J."/>
            <person name="Nusbaum C."/>
            <person name="Birren B."/>
        </authorList>
    </citation>
    <scope>NUCLEOTIDE SEQUENCE [LARGE SCALE GENOMIC DNA]</scope>
    <source>
        <strain evidence="2 3">YIT 11860</strain>
    </source>
</reference>
<dbReference type="GeneID" id="77849534"/>